<keyword evidence="2" id="KW-1185">Reference proteome</keyword>
<protein>
    <submittedName>
        <fullName evidence="1">Uncharacterized protein</fullName>
    </submittedName>
</protein>
<evidence type="ECO:0000313" key="2">
    <source>
        <dbReference type="Proteomes" id="UP001381693"/>
    </source>
</evidence>
<sequence length="73" mass="8732">MPIPRLRLGLARTGHIVANTIRHFDCRARMSLFDDREYLTKKAPKLFAHFQILEELYVKQYNGASYSRYLDWE</sequence>
<accession>A0AAN8X4P5</accession>
<comment type="caution">
    <text evidence="1">The sequence shown here is derived from an EMBL/GenBank/DDBJ whole genome shotgun (WGS) entry which is preliminary data.</text>
</comment>
<dbReference type="Proteomes" id="UP001381693">
    <property type="component" value="Unassembled WGS sequence"/>
</dbReference>
<evidence type="ECO:0000313" key="1">
    <source>
        <dbReference type="EMBL" id="KAK7077851.1"/>
    </source>
</evidence>
<dbReference type="EMBL" id="JAXCGZ010008196">
    <property type="protein sequence ID" value="KAK7077851.1"/>
    <property type="molecule type" value="Genomic_DNA"/>
</dbReference>
<reference evidence="1 2" key="1">
    <citation type="submission" date="2023-11" db="EMBL/GenBank/DDBJ databases">
        <title>Halocaridina rubra genome assembly.</title>
        <authorList>
            <person name="Smith C."/>
        </authorList>
    </citation>
    <scope>NUCLEOTIDE SEQUENCE [LARGE SCALE GENOMIC DNA]</scope>
    <source>
        <strain evidence="1">EP-1</strain>
        <tissue evidence="1">Whole</tissue>
    </source>
</reference>
<organism evidence="1 2">
    <name type="scientific">Halocaridina rubra</name>
    <name type="common">Hawaiian red shrimp</name>
    <dbReference type="NCBI Taxonomy" id="373956"/>
    <lineage>
        <taxon>Eukaryota</taxon>
        <taxon>Metazoa</taxon>
        <taxon>Ecdysozoa</taxon>
        <taxon>Arthropoda</taxon>
        <taxon>Crustacea</taxon>
        <taxon>Multicrustacea</taxon>
        <taxon>Malacostraca</taxon>
        <taxon>Eumalacostraca</taxon>
        <taxon>Eucarida</taxon>
        <taxon>Decapoda</taxon>
        <taxon>Pleocyemata</taxon>
        <taxon>Caridea</taxon>
        <taxon>Atyoidea</taxon>
        <taxon>Atyidae</taxon>
        <taxon>Halocaridina</taxon>
    </lineage>
</organism>
<name>A0AAN8X4P5_HALRR</name>
<dbReference type="AlphaFoldDB" id="A0AAN8X4P5"/>
<gene>
    <name evidence="1" type="ORF">SK128_018029</name>
</gene>
<proteinExistence type="predicted"/>